<dbReference type="PANTHER" id="PTHR45912:SF3">
    <property type="entry name" value="CILIA- AND FLAGELLA-ASSOCIATED PROTEIN 47"/>
    <property type="match status" value="1"/>
</dbReference>
<evidence type="ECO:0000256" key="4">
    <source>
        <dbReference type="ARBA" id="ARBA00023069"/>
    </source>
</evidence>
<evidence type="ECO:0000256" key="3">
    <source>
        <dbReference type="ARBA" id="ARBA00022490"/>
    </source>
</evidence>
<dbReference type="Proteomes" id="UP001230188">
    <property type="component" value="Unassembled WGS sequence"/>
</dbReference>
<feature type="compositionally biased region" description="Pro residues" evidence="6">
    <location>
        <begin position="371"/>
        <end position="386"/>
    </location>
</feature>
<keyword evidence="5" id="KW-0966">Cell projection</keyword>
<dbReference type="Pfam" id="PF24529">
    <property type="entry name" value="CFAP47"/>
    <property type="match status" value="1"/>
</dbReference>
<feature type="compositionally biased region" description="Low complexity" evidence="6">
    <location>
        <begin position="1213"/>
        <end position="1223"/>
    </location>
</feature>
<evidence type="ECO:0000256" key="2">
    <source>
        <dbReference type="ARBA" id="ARBA00004496"/>
    </source>
</evidence>
<evidence type="ECO:0000313" key="9">
    <source>
        <dbReference type="Proteomes" id="UP001230188"/>
    </source>
</evidence>
<accession>A0AAD7U9Z6</accession>
<proteinExistence type="predicted"/>
<evidence type="ECO:0000256" key="1">
    <source>
        <dbReference type="ARBA" id="ARBA00004138"/>
    </source>
</evidence>
<feature type="compositionally biased region" description="Basic and acidic residues" evidence="6">
    <location>
        <begin position="1604"/>
        <end position="1615"/>
    </location>
</feature>
<feature type="region of interest" description="Disordered" evidence="6">
    <location>
        <begin position="1818"/>
        <end position="1846"/>
    </location>
</feature>
<dbReference type="Pfam" id="PF26579">
    <property type="entry name" value="Ig_CFAP47"/>
    <property type="match status" value="1"/>
</dbReference>
<feature type="region of interest" description="Disordered" evidence="6">
    <location>
        <begin position="1578"/>
        <end position="1642"/>
    </location>
</feature>
<evidence type="ECO:0000256" key="6">
    <source>
        <dbReference type="SAM" id="MobiDB-lite"/>
    </source>
</evidence>
<protein>
    <recommendedName>
        <fullName evidence="7">MSP domain-containing protein</fullName>
    </recommendedName>
</protein>
<dbReference type="InterPro" id="IPR000535">
    <property type="entry name" value="MSP_dom"/>
</dbReference>
<feature type="region of interest" description="Disordered" evidence="6">
    <location>
        <begin position="2402"/>
        <end position="2427"/>
    </location>
</feature>
<dbReference type="Gene3D" id="2.60.40.10">
    <property type="entry name" value="Immunoglobulins"/>
    <property type="match status" value="6"/>
</dbReference>
<dbReference type="PANTHER" id="PTHR45912">
    <property type="entry name" value="CILIA- AND FLAGELLA-ASSOCIATED PROTEIN 47"/>
    <property type="match status" value="1"/>
</dbReference>
<dbReference type="GO" id="GO:0005929">
    <property type="term" value="C:cilium"/>
    <property type="evidence" value="ECO:0007669"/>
    <property type="project" value="TreeGrafter"/>
</dbReference>
<evidence type="ECO:0000259" key="7">
    <source>
        <dbReference type="PROSITE" id="PS50202"/>
    </source>
</evidence>
<organism evidence="8 9">
    <name type="scientific">Chrysophaeum taylorii</name>
    <dbReference type="NCBI Taxonomy" id="2483200"/>
    <lineage>
        <taxon>Eukaryota</taxon>
        <taxon>Sar</taxon>
        <taxon>Stramenopiles</taxon>
        <taxon>Ochrophyta</taxon>
        <taxon>Pelagophyceae</taxon>
        <taxon>Pelagomonadales</taxon>
        <taxon>Pelagomonadaceae</taxon>
        <taxon>Chrysophaeum</taxon>
    </lineage>
</organism>
<feature type="region of interest" description="Disordered" evidence="6">
    <location>
        <begin position="1191"/>
        <end position="1240"/>
    </location>
</feature>
<comment type="subcellular location">
    <subcellularLocation>
        <location evidence="1">Cell projection</location>
        <location evidence="1">Cilium</location>
    </subcellularLocation>
    <subcellularLocation>
        <location evidence="2">Cytoplasm</location>
    </subcellularLocation>
</comment>
<dbReference type="InterPro" id="IPR058952">
    <property type="entry name" value="Ig_CFAP47"/>
</dbReference>
<dbReference type="InterPro" id="IPR053879">
    <property type="entry name" value="HYDIN_VesB_CFA65-like_Ig"/>
</dbReference>
<dbReference type="InterPro" id="IPR013783">
    <property type="entry name" value="Ig-like_fold"/>
</dbReference>
<keyword evidence="4" id="KW-0969">Cilium</keyword>
<keyword evidence="9" id="KW-1185">Reference proteome</keyword>
<evidence type="ECO:0000256" key="5">
    <source>
        <dbReference type="ARBA" id="ARBA00023273"/>
    </source>
</evidence>
<evidence type="ECO:0000313" key="8">
    <source>
        <dbReference type="EMBL" id="KAJ8600753.1"/>
    </source>
</evidence>
<feature type="compositionally biased region" description="Low complexity" evidence="6">
    <location>
        <begin position="1191"/>
        <end position="1203"/>
    </location>
</feature>
<name>A0AAD7U9Z6_9STRA</name>
<feature type="region of interest" description="Disordered" evidence="6">
    <location>
        <begin position="2193"/>
        <end position="2214"/>
    </location>
</feature>
<feature type="region of interest" description="Disordered" evidence="6">
    <location>
        <begin position="2160"/>
        <end position="2179"/>
    </location>
</feature>
<comment type="caution">
    <text evidence="8">The sequence shown here is derived from an EMBL/GenBank/DDBJ whole genome shotgun (WGS) entry which is preliminary data.</text>
</comment>
<dbReference type="Pfam" id="PF22544">
    <property type="entry name" value="HYDIN_VesB_CFA65-like_Ig"/>
    <property type="match status" value="1"/>
</dbReference>
<dbReference type="PROSITE" id="PS50202">
    <property type="entry name" value="MSP"/>
    <property type="match status" value="1"/>
</dbReference>
<dbReference type="GO" id="GO:0060271">
    <property type="term" value="P:cilium assembly"/>
    <property type="evidence" value="ECO:0007669"/>
    <property type="project" value="TreeGrafter"/>
</dbReference>
<feature type="compositionally biased region" description="Acidic residues" evidence="6">
    <location>
        <begin position="353"/>
        <end position="363"/>
    </location>
</feature>
<feature type="domain" description="MSP" evidence="7">
    <location>
        <begin position="3088"/>
        <end position="3219"/>
    </location>
</feature>
<feature type="region of interest" description="Disordered" evidence="6">
    <location>
        <begin position="344"/>
        <end position="391"/>
    </location>
</feature>
<dbReference type="InterPro" id="IPR056343">
    <property type="entry name" value="CFAP47_dom"/>
</dbReference>
<feature type="compositionally biased region" description="Polar residues" evidence="6">
    <location>
        <begin position="1591"/>
        <end position="1601"/>
    </location>
</feature>
<reference evidence="8" key="1">
    <citation type="submission" date="2023-01" db="EMBL/GenBank/DDBJ databases">
        <title>Metagenome sequencing of chrysophaentin producing Chrysophaeum taylorii.</title>
        <authorList>
            <person name="Davison J."/>
            <person name="Bewley C."/>
        </authorList>
    </citation>
    <scope>NUCLEOTIDE SEQUENCE</scope>
    <source>
        <strain evidence="8">NIES-1699</strain>
    </source>
</reference>
<dbReference type="EMBL" id="JAQMWT010000480">
    <property type="protein sequence ID" value="KAJ8600753.1"/>
    <property type="molecule type" value="Genomic_DNA"/>
</dbReference>
<sequence>MAGGGGGGGGRRSAVEPAGVVFETVLPGLVYIQTISIRNTARESKRVRIEPPAPKGPFVLVYQPGKALAPGLDVLAEVHFHLPDDNNANSVVLEDQWASGVFRDRLVVRLGDGDATEVPLTAHMPHPSVSAIATRPVGGAHCVVEAVDARGTFVVRLGEVVLGSATRATIALANSGPIQGGFNMEWTTTVDGGNELTIEPSSGMLGADAAAYAALAASLQKLDADRDVVGALRKRAGPESASHQLNLELTLHAKVVGAARFRITTNLNQPHPPVLEVLARVVDQKLDFFGDETRTERLETIDFGALFFGQSRERNAVIVNDSPVAVPFVVSVAVDRALAVRAATAASSNGGVDEPEPAEDDDAAAAAAMTSPPPPPPSSPVPPPPSSGEDEPAIIEFLEEWMVDDGSLTVLPLEGLLEPYACQPVTFRFAPRKPARKSAFKHQLLDDIVGDGGKRRRVPSRPYGVRIHITVPHDRQQPSSKDSLEVTVTGQAAPCSAIALSPRTLRYGTCEVRSKHKALLTIENASDVPAKFEFAKLAHFSLQPARGKIYGNATTTVVVSYHPAQIGSFDAKCEFSVEGGLARSFLRLVGTAIQTTAAVCEQTSSRFVDGKGGTPARPLIQDLLPGQPSWLGTATPNASLIKRGGGAADRAQFDYEEQHHLELLEERARRDMNRTHYIQYLRRRRAGREAAALKAAEEKCVQLVGRNRADPTGVDLALAPLEEPPFPPLPDTSAEPLWMTKKGTKATAGRGAANAMLDPDTLIIDKFKPRPTTQAEMRHCETRLSAAELAQVIPSHATLDFGRVCIGSKIVRNFAVSNGLSHAILVSMSSSTLPPELIGSATTTSQVIPSETTAGFDVALSCDREAPEYRGVVQFTINDRHQLKLSVAAEVVPVELIPSCSEINVQFDPRSLEPSADAELILTNPGNCEVEFVWMAQSPFAVAPNQGTVPAHAALPTVVTWTPTPAFRNSCKLRLHVSGAKHDIELVATGTLEDGRCAFTEKRADFDTVAVGTQHETTVTIQSVGAGPAVCMLEVPSEASDFIVIQETRFIVPANGSRDVKLTFRPRAPRNLDGAFLACHVRGTKAVRLPLVGQAIVPDIKILAPLPRDMSVLPNKAGVSATEPAVAIATKEEEAEEKQAPLIDFASQFVGLEERRTIVLRNDSDIPAGLSLDMTKYQEFYVEPCVPTTLQAEEQPSQQPSSSDKSGAEVSIQNKKNNNNQGGSTMELSTDTDVLSSSPRGQRWTIRVAPKGTLSFELVFAPRCHGSHEFELPLELCESHSRAWGHVSGIALRPMLVASSSTIDFGERILVGDSTRQLPITQELTLTNQHHELLEWQIGEGLSDRATNMSVTSMTKIFYISPKTGRLVPGESVTVRITFAPLEAREYEDRLPLFFATEENANSNKPSLVVQLRGTGANPRLEVEDPNEHEGYVRGIGDVFVLPTVPLGIKSRVRFYVRNRGFESIQLKYRLPPHIPVKLEVDFPDGRALGVTTPRVTVLVSFSSDAPVSFSSAIQLLDTDGNVYMIPIAGAADNCVLSTYAFLDAYRKDYVFHTREGTPPRLVDAALARQLIDNELREKEAQRAARRRSRVGTNQQTSQGALSEDDKKPPADEAARGSQTNNKGNNKDEVEMGVDPNKPRPLAGDDVAPLLVLWLNYHALNSQKGAEHPMLKIPEDIIETHGRPAVDAIEALAGRKIPNRMVLKQHGNNNDSNSSDKELVTQLMAQYEALLLFLKERGALLNHVRAEQLLGRSHYVKVRERQAEHIHSKAARETRRTVWGNSHAQVSREAWLAVLLQSVRVFSLTRITPKTFASLPGVLLPKPPSTTRSTTKGRGGDGSDSSSGLSGSNVYSVGECILLKWLGYHISSGSGPGGQGLVRQLQTFADAFQDGTSLCYILLSHAPSLGAHAGPLDGCKSDTKPPPPDAPKKMRAAASESADALRLANAKRAARALCALRTDLLADVDTATIPGGGSLGEPAEVLALEGVRAMLFALHLYLTLPNFVPKTTIEYNATLGEPMCKMIELQNSAPREITYEVVMEGSTDFRARNSNNSEKQQQRLVVVEAKSSNGYGVELVPRFSKPVEARLTFFPIPGNYPGLRTPSMVFMLRSSVEQASPVQVVEVETTAYEQRSISIDVENPFETGGIFAVSLNNVVVEEYTPPRKPSGQKGGKQRTSAVAAAAPAAQKIAGNGGIGSTSKVAASTGPRCRGGMRGDGPPVVADGSDEARAIALLSEPFWTSQATLRLEGNPGTLMIQLVPLSPGVFKAEIRLLNEDIGEFGLEIRAKVATPKQTDQFKFTIEAPNDSQLTVAKVLRFPPTNSLLERALSALSERLPQTEQKPVRTALQCLARGVIASPPAAEGDEQANNNTNKPIRFEIHANSPYFRCADDIVIELDATRADTNTPKISPRQQQQTGKSSKKTEMLDAGDDTQQHDLGANHMLLNFYPHKAGTYQCSLLCRAKLCGIVDDMRALGFEVLVTTPKVQTILDFKAPARRSITQDLPILNSCEEDWNLVAQLSGSRLFSGPQKLRVPAGGRALYPLTFAPTWVSKNNQGKLVLRHVSRGENAASFEYLLNGEAEPPLSEGNEVIRCNARDTACCEFRVCNAAKEPKTYKVESDLTFVSGETEIKVPAQGHANYELRVTPFLGGVYAGSLTFTTASGEYVWYTVKVEVDSPLEERAINISTVVRQAASARISLANPLDEPVVFDVLLNGDGLIGEPKFTLESSQQLGTYELFYTPLIAQTHTGSVVFLNDKVGEFWYRLNLSATRAEPIRLDAMECAVGARAKAAVTVENPLDHEITLEGQTSNRTNFAVDADVTILPYASAEVHIYYAPSDLDVLQTGEITLHHPELGDWEYMASGRGTEPGVMNEHAPSAIVGEPSSYMFSFRNPFAEPLEVDVVLREVTDKRLVVNPNRPPLALLMRRTSRVPLVPHAAISIPLSFEPAVIAEHHAAVVVSGEYRGRRLVWTYPVRGVVNAPLQVRAVSIAAKAKTSTRHTIALTLAALAELEKEGETFDFEIDARKEIQAVVNKALTIVPVDTHLAHARAALKFEAIFEPRKPFTTSVNLVVKRRHTGGRWPFEIQLDAHNPEPDDVIHLEASLNGTNTVTFRLKNNTMDYAPFTAYFTTGSSDTFTISPATGVLPPANTAGTPFTVTFAPVKYGMLQQGTIVVVTDDMMWSYDVRGAHPTFVAPNATSKIDTHLNKKYLRVRSRRTDAS</sequence>
<feature type="compositionally biased region" description="Polar residues" evidence="6">
    <location>
        <begin position="1224"/>
        <end position="1240"/>
    </location>
</feature>
<dbReference type="Pfam" id="PF14874">
    <property type="entry name" value="PapD-like"/>
    <property type="match status" value="1"/>
</dbReference>
<gene>
    <name evidence="8" type="ORF">CTAYLR_003950</name>
</gene>
<keyword evidence="3" id="KW-0963">Cytoplasm</keyword>